<reference evidence="7" key="1">
    <citation type="submission" date="2020-04" db="EMBL/GenBank/DDBJ databases">
        <title>Hybrid Assembly of Korean Phytophthora infestans isolates.</title>
        <authorList>
            <person name="Prokchorchik M."/>
            <person name="Lee Y."/>
            <person name="Seo J."/>
            <person name="Cho J.-H."/>
            <person name="Park Y.-E."/>
            <person name="Jang D.-C."/>
            <person name="Im J.-S."/>
            <person name="Choi J.-G."/>
            <person name="Park H.-J."/>
            <person name="Lee G.-B."/>
            <person name="Lee Y.-G."/>
            <person name="Hong S.-Y."/>
            <person name="Cho K."/>
            <person name="Sohn K.H."/>
        </authorList>
    </citation>
    <scope>NUCLEOTIDE SEQUENCE</scope>
    <source>
        <strain evidence="7">KR_1_A1</strain>
        <strain evidence="8">KR_2_A2</strain>
    </source>
</reference>
<accession>A0A833S0Q4</accession>
<keyword evidence="2" id="KW-0813">Transport</keyword>
<dbReference type="GO" id="GO:0016020">
    <property type="term" value="C:membrane"/>
    <property type="evidence" value="ECO:0007669"/>
    <property type="project" value="UniProtKB-SubCell"/>
</dbReference>
<feature type="transmembrane region" description="Helical" evidence="6">
    <location>
        <begin position="102"/>
        <end position="123"/>
    </location>
</feature>
<dbReference type="Proteomes" id="UP000602510">
    <property type="component" value="Unassembled WGS sequence"/>
</dbReference>
<keyword evidence="3 6" id="KW-0812">Transmembrane</keyword>
<evidence type="ECO:0000313" key="8">
    <source>
        <dbReference type="EMBL" id="KAF4148873.1"/>
    </source>
</evidence>
<keyword evidence="5 6" id="KW-0472">Membrane</keyword>
<evidence type="ECO:0008006" key="10">
    <source>
        <dbReference type="Google" id="ProtNLM"/>
    </source>
</evidence>
<evidence type="ECO:0000313" key="9">
    <source>
        <dbReference type="Proteomes" id="UP000602510"/>
    </source>
</evidence>
<dbReference type="PANTHER" id="PTHR31585">
    <property type="entry name" value="FOLATE-BIOPTERIN TRANSPORTER 1, CHLOROPLASTIC"/>
    <property type="match status" value="1"/>
</dbReference>
<evidence type="ECO:0000256" key="1">
    <source>
        <dbReference type="ARBA" id="ARBA00004141"/>
    </source>
</evidence>
<comment type="subcellular location">
    <subcellularLocation>
        <location evidence="1">Membrane</location>
        <topology evidence="1">Multi-pass membrane protein</topology>
    </subcellularLocation>
</comment>
<evidence type="ECO:0000256" key="2">
    <source>
        <dbReference type="ARBA" id="ARBA00022448"/>
    </source>
</evidence>
<evidence type="ECO:0000256" key="5">
    <source>
        <dbReference type="ARBA" id="ARBA00023136"/>
    </source>
</evidence>
<sequence>MPLILSFLFGLLSDCYPILGLRRKAYTLVGLVTSVASIWFLAVLNAYAESFESGTAGTGLAVLVIAFAAFASTGNIIMYVGIHTRVIELAQREPLGLRGSFLAMYLVFRCVVYIITDACVYVVRLSATSTASYSTRRRH</sequence>
<dbReference type="EMBL" id="WSZM01000242">
    <property type="protein sequence ID" value="KAF4037302.1"/>
    <property type="molecule type" value="Genomic_DNA"/>
</dbReference>
<feature type="transmembrane region" description="Helical" evidence="6">
    <location>
        <begin position="25"/>
        <end position="48"/>
    </location>
</feature>
<dbReference type="Pfam" id="PF03092">
    <property type="entry name" value="BT1"/>
    <property type="match status" value="1"/>
</dbReference>
<name>A0A833S0Q4_PHYIN</name>
<comment type="caution">
    <text evidence="7">The sequence shown here is derived from an EMBL/GenBank/DDBJ whole genome shotgun (WGS) entry which is preliminary data.</text>
</comment>
<feature type="transmembrane region" description="Helical" evidence="6">
    <location>
        <begin position="60"/>
        <end position="82"/>
    </location>
</feature>
<evidence type="ECO:0000256" key="6">
    <source>
        <dbReference type="SAM" id="Phobius"/>
    </source>
</evidence>
<protein>
    <recommendedName>
        <fullName evidence="10">Transmembrane protein</fullName>
    </recommendedName>
</protein>
<dbReference type="PANTHER" id="PTHR31585:SF5">
    <property type="entry name" value="RNA-BINDING S4 DOMAIN-CONTAINING PROTEIN"/>
    <property type="match status" value="1"/>
</dbReference>
<organism evidence="7 9">
    <name type="scientific">Phytophthora infestans</name>
    <name type="common">Potato late blight agent</name>
    <name type="synonym">Botrytis infestans</name>
    <dbReference type="NCBI Taxonomy" id="4787"/>
    <lineage>
        <taxon>Eukaryota</taxon>
        <taxon>Sar</taxon>
        <taxon>Stramenopiles</taxon>
        <taxon>Oomycota</taxon>
        <taxon>Peronosporomycetes</taxon>
        <taxon>Peronosporales</taxon>
        <taxon>Peronosporaceae</taxon>
        <taxon>Phytophthora</taxon>
    </lineage>
</organism>
<dbReference type="AlphaFoldDB" id="A0A833S0Q4"/>
<gene>
    <name evidence="7" type="ORF">GN244_ATG10530</name>
    <name evidence="8" type="ORF">GN958_ATG01947</name>
</gene>
<evidence type="ECO:0000256" key="3">
    <source>
        <dbReference type="ARBA" id="ARBA00022692"/>
    </source>
</evidence>
<evidence type="ECO:0000256" key="4">
    <source>
        <dbReference type="ARBA" id="ARBA00022989"/>
    </source>
</evidence>
<keyword evidence="4 6" id="KW-1133">Transmembrane helix</keyword>
<proteinExistence type="predicted"/>
<dbReference type="Proteomes" id="UP000704712">
    <property type="component" value="Unassembled WGS sequence"/>
</dbReference>
<dbReference type="EMBL" id="JAACNO010000211">
    <property type="protein sequence ID" value="KAF4148873.1"/>
    <property type="molecule type" value="Genomic_DNA"/>
</dbReference>
<keyword evidence="9" id="KW-1185">Reference proteome</keyword>
<dbReference type="InterPro" id="IPR039309">
    <property type="entry name" value="BT1"/>
</dbReference>
<evidence type="ECO:0000313" key="7">
    <source>
        <dbReference type="EMBL" id="KAF4037302.1"/>
    </source>
</evidence>